<evidence type="ECO:0000313" key="2">
    <source>
        <dbReference type="EMBL" id="TKV79568.1"/>
    </source>
</evidence>
<dbReference type="EMBL" id="SZZP01000012">
    <property type="protein sequence ID" value="TKV79568.1"/>
    <property type="molecule type" value="Genomic_DNA"/>
</dbReference>
<keyword evidence="1" id="KW-0812">Transmembrane</keyword>
<protein>
    <submittedName>
        <fullName evidence="2">HdeD family acid-resistance protein</fullName>
    </submittedName>
</protein>
<dbReference type="PANTHER" id="PTHR34989">
    <property type="entry name" value="PROTEIN HDED"/>
    <property type="match status" value="1"/>
</dbReference>
<sequence>MTHTTATSEPRRAFTGILSEARAKWGWFVALGILFVLLGFGAVSNLLLATIATIFYIGALMIVAGVLQVVHAFGVESWRGRFIWGLGGLFYAVAGTTIILDPVIASLVLTLMLAVFTIASGLMRLLLGFRARDDRGWGWLFASGLLTAVAGLAFLLGWPLNSLWLLGLLLSVDLVFQGCTLIGLGLQLRSAR</sequence>
<evidence type="ECO:0000256" key="1">
    <source>
        <dbReference type="SAM" id="Phobius"/>
    </source>
</evidence>
<evidence type="ECO:0000313" key="3">
    <source>
        <dbReference type="Proteomes" id="UP000305095"/>
    </source>
</evidence>
<dbReference type="Proteomes" id="UP000305095">
    <property type="component" value="Unassembled WGS sequence"/>
</dbReference>
<feature type="transmembrane region" description="Helical" evidence="1">
    <location>
        <begin position="82"/>
        <end position="100"/>
    </location>
</feature>
<feature type="transmembrane region" description="Helical" evidence="1">
    <location>
        <begin position="54"/>
        <end position="75"/>
    </location>
</feature>
<dbReference type="AlphaFoldDB" id="A0A4U6RYN2"/>
<feature type="transmembrane region" description="Helical" evidence="1">
    <location>
        <begin position="106"/>
        <end position="127"/>
    </location>
</feature>
<name>A0A4U6RYN2_BRAEL</name>
<organism evidence="2 3">
    <name type="scientific">Bradyrhizobium elkanii</name>
    <dbReference type="NCBI Taxonomy" id="29448"/>
    <lineage>
        <taxon>Bacteria</taxon>
        <taxon>Pseudomonadati</taxon>
        <taxon>Pseudomonadota</taxon>
        <taxon>Alphaproteobacteria</taxon>
        <taxon>Hyphomicrobiales</taxon>
        <taxon>Nitrobacteraceae</taxon>
        <taxon>Bradyrhizobium</taxon>
    </lineage>
</organism>
<feature type="transmembrane region" description="Helical" evidence="1">
    <location>
        <begin position="25"/>
        <end position="48"/>
    </location>
</feature>
<dbReference type="GO" id="GO:0005886">
    <property type="term" value="C:plasma membrane"/>
    <property type="evidence" value="ECO:0007669"/>
    <property type="project" value="TreeGrafter"/>
</dbReference>
<comment type="caution">
    <text evidence="2">The sequence shown here is derived from an EMBL/GenBank/DDBJ whole genome shotgun (WGS) entry which is preliminary data.</text>
</comment>
<keyword evidence="1" id="KW-1133">Transmembrane helix</keyword>
<feature type="transmembrane region" description="Helical" evidence="1">
    <location>
        <begin position="139"/>
        <end position="158"/>
    </location>
</feature>
<accession>A0A4U6RYN2</accession>
<keyword evidence="1" id="KW-0472">Membrane</keyword>
<dbReference type="InterPro" id="IPR005325">
    <property type="entry name" value="DUF308_memb"/>
</dbReference>
<feature type="transmembrane region" description="Helical" evidence="1">
    <location>
        <begin position="164"/>
        <end position="186"/>
    </location>
</feature>
<dbReference type="PANTHER" id="PTHR34989:SF1">
    <property type="entry name" value="PROTEIN HDED"/>
    <property type="match status" value="1"/>
</dbReference>
<dbReference type="Pfam" id="PF03729">
    <property type="entry name" value="DUF308"/>
    <property type="match status" value="1"/>
</dbReference>
<proteinExistence type="predicted"/>
<reference evidence="2 3" key="1">
    <citation type="submission" date="2019-05" db="EMBL/GenBank/DDBJ databases">
        <title>Draft Genome of Bradyrhizobium elkanii strain SEMIA 938, Used in Commercial Inoculants for Lupinus spp. in Brazil.</title>
        <authorList>
            <person name="Hungria M."/>
            <person name="Delamuta J.R.M."/>
            <person name="Ribeiro R.A."/>
            <person name="Nogueira M.A."/>
        </authorList>
    </citation>
    <scope>NUCLEOTIDE SEQUENCE [LARGE SCALE GENOMIC DNA]</scope>
    <source>
        <strain evidence="2 3">Semia 938</strain>
    </source>
</reference>
<gene>
    <name evidence="2" type="ORF">FDV58_20565</name>
</gene>
<dbReference type="InterPro" id="IPR052712">
    <property type="entry name" value="Acid_resist_chaperone_HdeD"/>
</dbReference>